<feature type="region of interest" description="N-terminal hotdog fold" evidence="3">
    <location>
        <begin position="1"/>
        <end position="116"/>
    </location>
</feature>
<feature type="region of interest" description="C-terminal hotdog fold" evidence="3">
    <location>
        <begin position="128"/>
        <end position="269"/>
    </location>
</feature>
<dbReference type="InterPro" id="IPR049552">
    <property type="entry name" value="PKS_DH_N"/>
</dbReference>
<comment type="caution">
    <text evidence="6">The sequence shown here is derived from an EMBL/GenBank/DDBJ whole genome shotgun (WGS) entry which is preliminary data.</text>
</comment>
<evidence type="ECO:0000256" key="4">
    <source>
        <dbReference type="SAM" id="MobiDB-lite"/>
    </source>
</evidence>
<sequence>MPLPDSDGYLFTGRWSLRTHPWLADHAVRGRAVAPGTALVETALRAGDAVGCDLLAELTLESPVLLPEDGGALRVQVVVTGPQDDGRRAVTLHTCGADGDWTRHARGILTDGGHTEPAGLETWPPADAQTVETTGLYERLAASGLAYGPAFHGLETVWRRGEEIYADVTLPEDAGRVGDAFGLHPALLDAALHAWLACAGGESGEGGAVRLPFVWAGVSLHATGATRLRVRLTPVAGGGMSVLVADEAGRPVASAETLVTRPLGRKDSAAPRRTTAPRTASTGPPHRPDPPSSQPRASPSSARTGSASTGSRNATTTLPPSASGWTRARARCRSTCLPALSPLPTTMWQRRPPPPPAGRWRSCSPG</sequence>
<dbReference type="InterPro" id="IPR049900">
    <property type="entry name" value="PKS_mFAS_DH"/>
</dbReference>
<protein>
    <recommendedName>
        <fullName evidence="5">PKS/mFAS DH domain-containing protein</fullName>
    </recommendedName>
</protein>
<dbReference type="InterPro" id="IPR042104">
    <property type="entry name" value="PKS_dehydratase_sf"/>
</dbReference>
<feature type="compositionally biased region" description="Low complexity" evidence="4">
    <location>
        <begin position="271"/>
        <end position="284"/>
    </location>
</feature>
<proteinExistence type="predicted"/>
<dbReference type="GO" id="GO:0004312">
    <property type="term" value="F:fatty acid synthase activity"/>
    <property type="evidence" value="ECO:0007669"/>
    <property type="project" value="TreeGrafter"/>
</dbReference>
<dbReference type="InterPro" id="IPR049551">
    <property type="entry name" value="PKS_DH_C"/>
</dbReference>
<feature type="active site" description="Proton acceptor; for dehydratase activity" evidence="3">
    <location>
        <position position="26"/>
    </location>
</feature>
<feature type="compositionally biased region" description="Polar residues" evidence="4">
    <location>
        <begin position="313"/>
        <end position="324"/>
    </location>
</feature>
<evidence type="ECO:0000313" key="6">
    <source>
        <dbReference type="EMBL" id="GDY51951.1"/>
    </source>
</evidence>
<evidence type="ECO:0000259" key="5">
    <source>
        <dbReference type="PROSITE" id="PS52019"/>
    </source>
</evidence>
<dbReference type="Gene3D" id="3.10.129.110">
    <property type="entry name" value="Polyketide synthase dehydratase"/>
    <property type="match status" value="1"/>
</dbReference>
<dbReference type="InterPro" id="IPR020807">
    <property type="entry name" value="PKS_DH"/>
</dbReference>
<keyword evidence="7" id="KW-1185">Reference proteome</keyword>
<accession>A0A4D4KRK4</accession>
<evidence type="ECO:0000313" key="7">
    <source>
        <dbReference type="Proteomes" id="UP000301309"/>
    </source>
</evidence>
<reference evidence="6 7" key="1">
    <citation type="journal article" date="2020" name="Int. J. Syst. Evol. Microbiol.">
        <title>Reclassification of Streptomyces castelarensis and Streptomyces sporoclivatus as later heterotypic synonyms of Streptomyces antimycoticus.</title>
        <authorList>
            <person name="Komaki H."/>
            <person name="Tamura T."/>
        </authorList>
    </citation>
    <scope>NUCLEOTIDE SEQUENCE [LARGE SCALE GENOMIC DNA]</scope>
    <source>
        <strain evidence="6 7">NBRC 13459</strain>
    </source>
</reference>
<dbReference type="InterPro" id="IPR050091">
    <property type="entry name" value="PKS_NRPS_Biosynth_Enz"/>
</dbReference>
<name>A0A4D4KRK4_STRVO</name>
<dbReference type="AlphaFoldDB" id="A0A4D4KRK4"/>
<dbReference type="PANTHER" id="PTHR43775:SF51">
    <property type="entry name" value="INACTIVE PHENOLPHTHIOCEROL SYNTHESIS POLYKETIDE SYNTHASE TYPE I PKS1-RELATED"/>
    <property type="match status" value="1"/>
</dbReference>
<dbReference type="Pfam" id="PF21089">
    <property type="entry name" value="PKS_DH_N"/>
    <property type="match status" value="1"/>
</dbReference>
<dbReference type="Pfam" id="PF14765">
    <property type="entry name" value="PS-DH"/>
    <property type="match status" value="1"/>
</dbReference>
<evidence type="ECO:0000256" key="1">
    <source>
        <dbReference type="ARBA" id="ARBA00022679"/>
    </source>
</evidence>
<organism evidence="6 7">
    <name type="scientific">Streptomyces violaceusniger</name>
    <dbReference type="NCBI Taxonomy" id="68280"/>
    <lineage>
        <taxon>Bacteria</taxon>
        <taxon>Bacillati</taxon>
        <taxon>Actinomycetota</taxon>
        <taxon>Actinomycetes</taxon>
        <taxon>Kitasatosporales</taxon>
        <taxon>Streptomycetaceae</taxon>
        <taxon>Streptomyces</taxon>
        <taxon>Streptomyces violaceusniger group</taxon>
    </lineage>
</organism>
<dbReference type="SMART" id="SM00826">
    <property type="entry name" value="PKS_DH"/>
    <property type="match status" value="1"/>
</dbReference>
<dbReference type="EMBL" id="BJHW01000001">
    <property type="protein sequence ID" value="GDY51951.1"/>
    <property type="molecule type" value="Genomic_DNA"/>
</dbReference>
<evidence type="ECO:0000256" key="3">
    <source>
        <dbReference type="PROSITE-ProRule" id="PRU01363"/>
    </source>
</evidence>
<gene>
    <name evidence="6" type="ORF">SVIO_025740</name>
</gene>
<feature type="region of interest" description="Disordered" evidence="4">
    <location>
        <begin position="255"/>
        <end position="366"/>
    </location>
</feature>
<feature type="compositionally biased region" description="Low complexity" evidence="4">
    <location>
        <begin position="294"/>
        <end position="312"/>
    </location>
</feature>
<keyword evidence="1" id="KW-0808">Transferase</keyword>
<dbReference type="Proteomes" id="UP000301309">
    <property type="component" value="Unassembled WGS sequence"/>
</dbReference>
<dbReference type="PROSITE" id="PS52019">
    <property type="entry name" value="PKS_MFAS_DH"/>
    <property type="match status" value="1"/>
</dbReference>
<feature type="domain" description="PKS/mFAS DH" evidence="5">
    <location>
        <begin position="1"/>
        <end position="269"/>
    </location>
</feature>
<dbReference type="PANTHER" id="PTHR43775">
    <property type="entry name" value="FATTY ACID SYNTHASE"/>
    <property type="match status" value="1"/>
</dbReference>
<keyword evidence="2" id="KW-0511">Multifunctional enzyme</keyword>
<dbReference type="GO" id="GO:0006633">
    <property type="term" value="P:fatty acid biosynthetic process"/>
    <property type="evidence" value="ECO:0007669"/>
    <property type="project" value="TreeGrafter"/>
</dbReference>
<feature type="active site" description="Proton donor; for dehydratase activity" evidence="3">
    <location>
        <position position="189"/>
    </location>
</feature>
<evidence type="ECO:0000256" key="2">
    <source>
        <dbReference type="ARBA" id="ARBA00023268"/>
    </source>
</evidence>